<reference evidence="1" key="1">
    <citation type="submission" date="2021-11" db="EMBL/GenBank/DDBJ databases">
        <authorList>
            <person name="Carson S."/>
            <person name="Ethan Z."/>
            <person name="Kim M."/>
            <person name="Soule S."/>
            <person name="Thompson D.W."/>
            <person name="Soule C."/>
            <person name="Grose J.H."/>
        </authorList>
    </citation>
    <scope>NUCLEOTIDE SEQUENCE</scope>
</reference>
<sequence length="47" mass="5386">MIVTFAISLFCIVNSPEWLRVTVPAIVIRLAIQSDLVLRLTRRALLY</sequence>
<proteinExistence type="predicted"/>
<name>A0AC61TQT8_9CAUD</name>
<dbReference type="EMBL" id="OL539466">
    <property type="protein sequence ID" value="UGO53979.1"/>
    <property type="molecule type" value="Genomic_DNA"/>
</dbReference>
<accession>A0AC61TQT8</accession>
<evidence type="ECO:0000313" key="1">
    <source>
        <dbReference type="EMBL" id="UGO53979.1"/>
    </source>
</evidence>
<organism evidence="1 2">
    <name type="scientific">Citrobacter phage vB_CfrD_SorkZaugg</name>
    <dbReference type="NCBI Taxonomy" id="2902664"/>
    <lineage>
        <taxon>Viruses</taxon>
        <taxon>Duplodnaviria</taxon>
        <taxon>Heunggongvirae</taxon>
        <taxon>Uroviricota</taxon>
        <taxon>Caudoviricetes</taxon>
        <taxon>Drexlerviridae</taxon>
        <taxon>Tempevirinae</taxon>
        <taxon>Tlsvirus</taxon>
        <taxon>Tlsvirus sorkzaugg</taxon>
    </lineage>
</organism>
<protein>
    <submittedName>
        <fullName evidence="1">Uncharacterized protein</fullName>
    </submittedName>
</protein>
<gene>
    <name evidence="1" type="ORF">SORKZAUGG_84</name>
</gene>
<keyword evidence="2" id="KW-1185">Reference proteome</keyword>
<evidence type="ECO:0000313" key="2">
    <source>
        <dbReference type="Proteomes" id="UP000827706"/>
    </source>
</evidence>
<dbReference type="Proteomes" id="UP000827706">
    <property type="component" value="Segment"/>
</dbReference>